<dbReference type="InterPro" id="IPR018247">
    <property type="entry name" value="EF_Hand_1_Ca_BS"/>
</dbReference>
<evidence type="ECO:0000313" key="6">
    <source>
        <dbReference type="EMBL" id="KAG6523130.1"/>
    </source>
</evidence>
<reference evidence="6 7" key="1">
    <citation type="submission" date="2020-08" db="EMBL/GenBank/DDBJ databases">
        <title>Plant Genome Project.</title>
        <authorList>
            <person name="Zhang R.-G."/>
        </authorList>
    </citation>
    <scope>NUCLEOTIDE SEQUENCE [LARGE SCALE GENOMIC DNA]</scope>
    <source>
        <tissue evidence="6">Rhizome</tissue>
    </source>
</reference>
<dbReference type="InterPro" id="IPR054722">
    <property type="entry name" value="PolX-like_BBD"/>
</dbReference>
<evidence type="ECO:0000313" key="7">
    <source>
        <dbReference type="Proteomes" id="UP000734854"/>
    </source>
</evidence>
<comment type="caution">
    <text evidence="6">The sequence shown here is derived from an EMBL/GenBank/DDBJ whole genome shotgun (WGS) entry which is preliminary data.</text>
</comment>
<gene>
    <name evidence="6" type="ORF">ZIOFF_012983</name>
</gene>
<evidence type="ECO:0000256" key="3">
    <source>
        <dbReference type="ARBA" id="ARBA00022737"/>
    </source>
</evidence>
<dbReference type="GO" id="GO:0005509">
    <property type="term" value="F:calcium ion binding"/>
    <property type="evidence" value="ECO:0007669"/>
    <property type="project" value="InterPro"/>
</dbReference>
<organism evidence="6 7">
    <name type="scientific">Zingiber officinale</name>
    <name type="common">Ginger</name>
    <name type="synonym">Amomum zingiber</name>
    <dbReference type="NCBI Taxonomy" id="94328"/>
    <lineage>
        <taxon>Eukaryota</taxon>
        <taxon>Viridiplantae</taxon>
        <taxon>Streptophyta</taxon>
        <taxon>Embryophyta</taxon>
        <taxon>Tracheophyta</taxon>
        <taxon>Spermatophyta</taxon>
        <taxon>Magnoliopsida</taxon>
        <taxon>Liliopsida</taxon>
        <taxon>Zingiberales</taxon>
        <taxon>Zingiberaceae</taxon>
        <taxon>Zingiber</taxon>
    </lineage>
</organism>
<keyword evidence="2" id="KW-0479">Metal-binding</keyword>
<keyword evidence="7" id="KW-1185">Reference proteome</keyword>
<dbReference type="Gene3D" id="1.10.238.10">
    <property type="entry name" value="EF-hand"/>
    <property type="match status" value="1"/>
</dbReference>
<dbReference type="Proteomes" id="UP000734854">
    <property type="component" value="Unassembled WGS sequence"/>
</dbReference>
<dbReference type="Pfam" id="PF22936">
    <property type="entry name" value="Pol_BBD"/>
    <property type="match status" value="1"/>
</dbReference>
<dbReference type="EMBL" id="JACMSC010000004">
    <property type="protein sequence ID" value="KAG6523130.1"/>
    <property type="molecule type" value="Genomic_DNA"/>
</dbReference>
<evidence type="ECO:0000259" key="5">
    <source>
        <dbReference type="PROSITE" id="PS50222"/>
    </source>
</evidence>
<dbReference type="CDD" id="cd00051">
    <property type="entry name" value="EFh"/>
    <property type="match status" value="1"/>
</dbReference>
<dbReference type="InterPro" id="IPR011992">
    <property type="entry name" value="EF-hand-dom_pair"/>
</dbReference>
<protein>
    <recommendedName>
        <fullName evidence="5">EF-hand domain-containing protein</fullName>
    </recommendedName>
</protein>
<dbReference type="Pfam" id="PF13499">
    <property type="entry name" value="EF-hand_7"/>
    <property type="match status" value="1"/>
</dbReference>
<feature type="domain" description="EF-hand" evidence="5">
    <location>
        <begin position="435"/>
        <end position="470"/>
    </location>
</feature>
<dbReference type="SMART" id="SM00054">
    <property type="entry name" value="EFh"/>
    <property type="match status" value="3"/>
</dbReference>
<dbReference type="PROSITE" id="PS00018">
    <property type="entry name" value="EF_HAND_1"/>
    <property type="match status" value="3"/>
</dbReference>
<dbReference type="InterPro" id="IPR013103">
    <property type="entry name" value="RVT_2"/>
</dbReference>
<sequence>MLNVTDVIEEEEVSLLMVCHEKEKTQQHVWYLDTGCSNHMSGEKDTFSDLDETFRSSVKFGDNSTISVMGKGKLQEKEYEIAIKEGVCRIQDAKLGLIAQVNMTANHDLIFTGTDDFLFQEFKKSMMVEFEMSDLGMMHYFLGMEVVQSTKGIFISQKKYVQEILDRFQMKDCNPVSTPTEFGLKLNKDHEGKKVDSTIYKQIVGSLMYLTATRPDIMYSEASQAMDSWRLKLALYGLLGVALLHELGEIGITLYQNHIRNGVPLSFSRDGNRDNINNVYISVFPLSQESERSEEQKMTMWVALDVSVCIKKIYDMKMAVEGAADQQQLTDPAASPGRASPSFRLRTESLNTLRLRRVFDLFDYNGDGEITVEEIELALDRLGLGSDPAEIRSTVEAYVAPGRAGLAFADFEALHRALGDALFGGPPAAAEKEEEEEEDMREAFRVFDEDGDGFISAAELQAVLSKLGLPEGRSIARVQEMIGSVDRNADGQVDFGEFKRMMQGITVWGA</sequence>
<dbReference type="Pfam" id="PF07727">
    <property type="entry name" value="RVT_2"/>
    <property type="match status" value="1"/>
</dbReference>
<comment type="function">
    <text evidence="1">Potential calcium sensor.</text>
</comment>
<dbReference type="AlphaFoldDB" id="A0A8J5HB41"/>
<proteinExistence type="predicted"/>
<name>A0A8J5HB41_ZINOF</name>
<keyword evidence="4" id="KW-0106">Calcium</keyword>
<dbReference type="FunFam" id="1.10.238.10:FF:000089">
    <property type="entry name" value="calmodulin-like protein 3"/>
    <property type="match status" value="1"/>
</dbReference>
<feature type="domain" description="EF-hand" evidence="5">
    <location>
        <begin position="473"/>
        <end position="508"/>
    </location>
</feature>
<dbReference type="Pfam" id="PF13405">
    <property type="entry name" value="EF-hand_6"/>
    <property type="match status" value="1"/>
</dbReference>
<evidence type="ECO:0000256" key="2">
    <source>
        <dbReference type="ARBA" id="ARBA00022723"/>
    </source>
</evidence>
<feature type="domain" description="EF-hand" evidence="5">
    <location>
        <begin position="350"/>
        <end position="385"/>
    </location>
</feature>
<accession>A0A8J5HB41</accession>
<dbReference type="PANTHER" id="PTHR10891">
    <property type="entry name" value="EF-HAND CALCIUM-BINDING DOMAIN CONTAINING PROTEIN"/>
    <property type="match status" value="1"/>
</dbReference>
<dbReference type="PROSITE" id="PS50222">
    <property type="entry name" value="EF_HAND_2"/>
    <property type="match status" value="3"/>
</dbReference>
<keyword evidence="3" id="KW-0677">Repeat</keyword>
<evidence type="ECO:0000256" key="4">
    <source>
        <dbReference type="ARBA" id="ARBA00022837"/>
    </source>
</evidence>
<dbReference type="InterPro" id="IPR039647">
    <property type="entry name" value="EF_hand_pair_protein_CML-like"/>
</dbReference>
<dbReference type="SUPFAM" id="SSF47473">
    <property type="entry name" value="EF-hand"/>
    <property type="match status" value="1"/>
</dbReference>
<evidence type="ECO:0000256" key="1">
    <source>
        <dbReference type="ARBA" id="ARBA00003291"/>
    </source>
</evidence>
<dbReference type="InterPro" id="IPR002048">
    <property type="entry name" value="EF_hand_dom"/>
</dbReference>